<evidence type="ECO:0000256" key="1">
    <source>
        <dbReference type="ARBA" id="ARBA00004123"/>
    </source>
</evidence>
<dbReference type="CDD" id="cd00167">
    <property type="entry name" value="SANT"/>
    <property type="match status" value="2"/>
</dbReference>
<dbReference type="eggNOG" id="KOG0048">
    <property type="taxonomic scope" value="Eukaryota"/>
</dbReference>
<dbReference type="InterPro" id="IPR009057">
    <property type="entry name" value="Homeodomain-like_sf"/>
</dbReference>
<keyword evidence="4" id="KW-0238">DNA-binding</keyword>
<feature type="domain" description="Myb-like" evidence="8">
    <location>
        <begin position="10"/>
        <end position="62"/>
    </location>
</feature>
<dbReference type="Pfam" id="PF00249">
    <property type="entry name" value="Myb_DNA-binding"/>
    <property type="match status" value="2"/>
</dbReference>
<dbReference type="FunFam" id="1.10.10.60:FF:000011">
    <property type="entry name" value="Myb transcription factor"/>
    <property type="match status" value="1"/>
</dbReference>
<evidence type="ECO:0000256" key="3">
    <source>
        <dbReference type="ARBA" id="ARBA00023015"/>
    </source>
</evidence>
<dbReference type="GO" id="GO:0005634">
    <property type="term" value="C:nucleus"/>
    <property type="evidence" value="ECO:0000318"/>
    <property type="project" value="GO_Central"/>
</dbReference>
<dbReference type="Proteomes" id="UP000189703">
    <property type="component" value="Unplaced"/>
</dbReference>
<evidence type="ECO:0000259" key="8">
    <source>
        <dbReference type="PROSITE" id="PS50090"/>
    </source>
</evidence>
<dbReference type="GO" id="GO:0003700">
    <property type="term" value="F:DNA-binding transcription factor activity"/>
    <property type="evidence" value="ECO:0007669"/>
    <property type="project" value="InterPro"/>
</dbReference>
<feature type="domain" description="HTH myb-type" evidence="9">
    <location>
        <begin position="63"/>
        <end position="117"/>
    </location>
</feature>
<dbReference type="RefSeq" id="XP_010251229.1">
    <property type="nucleotide sequence ID" value="XM_010252927.1"/>
</dbReference>
<dbReference type="FunFam" id="1.10.10.60:FF:000358">
    <property type="entry name" value="Myb-related protein 305"/>
    <property type="match status" value="1"/>
</dbReference>
<organism evidence="10 11">
    <name type="scientific">Nelumbo nucifera</name>
    <name type="common">Sacred lotus</name>
    <dbReference type="NCBI Taxonomy" id="4432"/>
    <lineage>
        <taxon>Eukaryota</taxon>
        <taxon>Viridiplantae</taxon>
        <taxon>Streptophyta</taxon>
        <taxon>Embryophyta</taxon>
        <taxon>Tracheophyta</taxon>
        <taxon>Spermatophyta</taxon>
        <taxon>Magnoliopsida</taxon>
        <taxon>Proteales</taxon>
        <taxon>Nelumbonaceae</taxon>
        <taxon>Nelumbo</taxon>
    </lineage>
</organism>
<name>A0A1U7ZR67_NELNU</name>
<evidence type="ECO:0000313" key="11">
    <source>
        <dbReference type="RefSeq" id="XP_010251229.1"/>
    </source>
</evidence>
<evidence type="ECO:0000259" key="9">
    <source>
        <dbReference type="PROSITE" id="PS51294"/>
    </source>
</evidence>
<gene>
    <name evidence="11" type="primary">LOC104593181</name>
</gene>
<comment type="subcellular location">
    <subcellularLocation>
        <location evidence="1">Nucleus</location>
    </subcellularLocation>
</comment>
<feature type="domain" description="Myb-like" evidence="8">
    <location>
        <begin position="63"/>
        <end position="113"/>
    </location>
</feature>
<dbReference type="OrthoDB" id="2143914at2759"/>
<dbReference type="InterPro" id="IPR001005">
    <property type="entry name" value="SANT/Myb"/>
</dbReference>
<keyword evidence="5" id="KW-0804">Transcription</keyword>
<keyword evidence="2" id="KW-0677">Repeat</keyword>
<evidence type="ECO:0000256" key="7">
    <source>
        <dbReference type="SAM" id="MobiDB-lite"/>
    </source>
</evidence>
<dbReference type="PANTHER" id="PTHR45675:SF44">
    <property type="entry name" value="TRANSCRIPTION FACTOR MYB24"/>
    <property type="match status" value="1"/>
</dbReference>
<dbReference type="PROSITE" id="PS50090">
    <property type="entry name" value="MYB_LIKE"/>
    <property type="match status" value="2"/>
</dbReference>
<evidence type="ECO:0000256" key="2">
    <source>
        <dbReference type="ARBA" id="ARBA00022737"/>
    </source>
</evidence>
<reference evidence="11" key="1">
    <citation type="submission" date="2025-08" db="UniProtKB">
        <authorList>
            <consortium name="RefSeq"/>
        </authorList>
    </citation>
    <scope>IDENTIFICATION</scope>
</reference>
<evidence type="ECO:0000256" key="6">
    <source>
        <dbReference type="ARBA" id="ARBA00023242"/>
    </source>
</evidence>
<evidence type="ECO:0000256" key="5">
    <source>
        <dbReference type="ARBA" id="ARBA00023163"/>
    </source>
</evidence>
<feature type="region of interest" description="Disordered" evidence="7">
    <location>
        <begin position="119"/>
        <end position="151"/>
    </location>
</feature>
<feature type="compositionally biased region" description="Polar residues" evidence="7">
    <location>
        <begin position="122"/>
        <end position="144"/>
    </location>
</feature>
<dbReference type="Gene3D" id="1.10.10.60">
    <property type="entry name" value="Homeodomain-like"/>
    <property type="match status" value="2"/>
</dbReference>
<dbReference type="AlphaFoldDB" id="A0A1U7ZR67"/>
<dbReference type="GeneID" id="104593181"/>
<dbReference type="InParanoid" id="A0A1U7ZR67"/>
<dbReference type="KEGG" id="nnu:104593181"/>
<dbReference type="PANTHER" id="PTHR45675">
    <property type="entry name" value="MYB TRANSCRIPTION FACTOR-RELATED-RELATED"/>
    <property type="match status" value="1"/>
</dbReference>
<evidence type="ECO:0000256" key="4">
    <source>
        <dbReference type="ARBA" id="ARBA00023125"/>
    </source>
</evidence>
<dbReference type="GO" id="GO:0043565">
    <property type="term" value="F:sequence-specific DNA binding"/>
    <property type="evidence" value="ECO:0000318"/>
    <property type="project" value="GO_Central"/>
</dbReference>
<proteinExistence type="predicted"/>
<dbReference type="GO" id="GO:0006355">
    <property type="term" value="P:regulation of DNA-templated transcription"/>
    <property type="evidence" value="ECO:0000318"/>
    <property type="project" value="GO_Central"/>
</dbReference>
<keyword evidence="6" id="KW-0539">Nucleus</keyword>
<keyword evidence="10" id="KW-1185">Reference proteome</keyword>
<evidence type="ECO:0000313" key="10">
    <source>
        <dbReference type="Proteomes" id="UP000189703"/>
    </source>
</evidence>
<sequence length="184" mass="21230">MDKKPGRSQEPEVRKGPWTMEEDLILMNYIGNHGEGEWNSLARSAGLKRTGKSCRLRWLNYLKPDVRRGNITAEEQLLIMELHARWGNRWSKIAKHLPGRTDNEIKNYWRTKIRKHIKEAENNPSQSSEINPEQTTSSQVSSDANAVEPCSPTYTGNLQEAWMGALPTESNDSFWSVEDLWYMP</sequence>
<dbReference type="InterPro" id="IPR044676">
    <property type="entry name" value="EOBI/EOBII-like_plant"/>
</dbReference>
<protein>
    <submittedName>
        <fullName evidence="11">Myb-related protein 340-like</fullName>
    </submittedName>
</protein>
<dbReference type="OMA" id="DKRTCNS"/>
<feature type="domain" description="HTH myb-type" evidence="9">
    <location>
        <begin position="10"/>
        <end position="62"/>
    </location>
</feature>
<accession>A0A1U7ZR67</accession>
<dbReference type="SUPFAM" id="SSF46689">
    <property type="entry name" value="Homeodomain-like"/>
    <property type="match status" value="1"/>
</dbReference>
<dbReference type="PROSITE" id="PS51294">
    <property type="entry name" value="HTH_MYB"/>
    <property type="match status" value="2"/>
</dbReference>
<keyword evidence="3" id="KW-0805">Transcription regulation</keyword>
<dbReference type="SMART" id="SM00717">
    <property type="entry name" value="SANT"/>
    <property type="match status" value="2"/>
</dbReference>
<dbReference type="InterPro" id="IPR017930">
    <property type="entry name" value="Myb_dom"/>
</dbReference>